<comment type="caution">
    <text evidence="5">The sequence shown here is derived from an EMBL/GenBank/DDBJ whole genome shotgun (WGS) entry which is preliminary data.</text>
</comment>
<evidence type="ECO:0000313" key="6">
    <source>
        <dbReference type="Proteomes" id="UP001634393"/>
    </source>
</evidence>
<sequence>MDQKSWLWKKRSTEKTLFADKANNSLSKNEEVTEVQELLTEKAELERDLRILNEKLSTALSDCNTKDSITKKQVKIAQEAIAGWEKAETEAISLTKELDKVVQQKAASEERLGHLDAALKECMQQLRFVREEQEKRVHGAVAKTSEEFEKTRIALDEKLAEGNKRLAKLDAENIQLSKALSGKDKLIEDLSKYRAKLEADFNNLKLRVESTEKENASLKYEIRVLEKELDIRNEEREFVLRTADIAQKQQHESVKKIAKLESECQRLRLLVRKRLPGPAALTRMKNEVEMLGRDQVVTRRRSNPSVISSMDFRVDVEPYTPSKKINFLTEQLHTMEEENQSLRDALNNKTSELPFSKTMYSPTASRLSRIERQVEESLKGQTNSPTASRLQNHGFLRENSIAASSDMGSDDKASCAESWASALISELEHFKNEKQLSTPSHRNMGTSDMSLMDDFAEMEKLAVVSVDYPAGSSHHSSEEGIAKSGEHSSPAPGRDCSSEPLIFSHKVPGQLDDMVKMVFDHSKVSKRNPFEVLEDMKVTLARYSSDTTVFHGKGSINKSEASNFPEVSGHAFQASPDKSLNLDPSDAVNGHNISNTKKSDQKYQSHVSISIHKILKLLEGISITSQDISETPTGYVVRMFQWKKAELYDILQQFIQTCNDVLKGTADLEQFAQQVASNLDWIMNHCFSLQDVSSMKDAIRNDLDWDESRSESEVDSGSANHSVESNRLHIPREDMTYLPMLSPLSGHNSSCPNMNVELVNNESSNVDSEGRLQSVQPQKSKDIKVKPGMETMKHSNGKTGDESENQKMMKEDIENQPVKNHFEGGEACQKISLENKLENKSNSSGSKSSKELQDHGKHWEKQFQNDWEITAASEKLAECQETILNLGKQLKALSTPKDAALLDKVLSTPSDNIATSMSTSQRNISQRSSLLDKMLAEDNDQVGASSRTKDDIQNQNSYAATESKFTNLNEYNKDDNKITAPSMAIVPKKNGGKNFFKKLFSRQKRGNDKKTSLC</sequence>
<accession>A0ABD3T9P7</accession>
<dbReference type="PANTHER" id="PTHR31580">
    <property type="entry name" value="FILAMENT-LIKE PLANT PROTEIN 4"/>
    <property type="match status" value="1"/>
</dbReference>
<evidence type="ECO:0008006" key="7">
    <source>
        <dbReference type="Google" id="ProtNLM"/>
    </source>
</evidence>
<evidence type="ECO:0000256" key="3">
    <source>
        <dbReference type="SAM" id="Coils"/>
    </source>
</evidence>
<feature type="region of interest" description="Disordered" evidence="4">
    <location>
        <begin position="763"/>
        <end position="804"/>
    </location>
</feature>
<feature type="compositionally biased region" description="Basic and acidic residues" evidence="4">
    <location>
        <begin position="779"/>
        <end position="804"/>
    </location>
</feature>
<name>A0ABD3T9P7_9LAMI</name>
<feature type="coiled-coil region" evidence="3">
    <location>
        <begin position="28"/>
        <end position="62"/>
    </location>
</feature>
<organism evidence="5 6">
    <name type="scientific">Penstemon smallii</name>
    <dbReference type="NCBI Taxonomy" id="265156"/>
    <lineage>
        <taxon>Eukaryota</taxon>
        <taxon>Viridiplantae</taxon>
        <taxon>Streptophyta</taxon>
        <taxon>Embryophyta</taxon>
        <taxon>Tracheophyta</taxon>
        <taxon>Spermatophyta</taxon>
        <taxon>Magnoliopsida</taxon>
        <taxon>eudicotyledons</taxon>
        <taxon>Gunneridae</taxon>
        <taxon>Pentapetalae</taxon>
        <taxon>asterids</taxon>
        <taxon>lamiids</taxon>
        <taxon>Lamiales</taxon>
        <taxon>Plantaginaceae</taxon>
        <taxon>Cheloneae</taxon>
        <taxon>Penstemon</taxon>
    </lineage>
</organism>
<dbReference type="Pfam" id="PF05911">
    <property type="entry name" value="FPP"/>
    <property type="match status" value="1"/>
</dbReference>
<gene>
    <name evidence="5" type="ORF">ACJIZ3_008062</name>
</gene>
<feature type="coiled-coil region" evidence="3">
    <location>
        <begin position="325"/>
        <end position="352"/>
    </location>
</feature>
<feature type="region of interest" description="Disordered" evidence="4">
    <location>
        <begin position="469"/>
        <end position="501"/>
    </location>
</feature>
<evidence type="ECO:0000256" key="2">
    <source>
        <dbReference type="ARBA" id="ARBA00023054"/>
    </source>
</evidence>
<feature type="coiled-coil region" evidence="3">
    <location>
        <begin position="187"/>
        <end position="235"/>
    </location>
</feature>
<dbReference type="AlphaFoldDB" id="A0ABD3T9P7"/>
<reference evidence="5 6" key="1">
    <citation type="submission" date="2024-12" db="EMBL/GenBank/DDBJ databases">
        <title>The unique morphological basis and parallel evolutionary history of personate flowers in Penstemon.</title>
        <authorList>
            <person name="Depatie T.H."/>
            <person name="Wessinger C.A."/>
        </authorList>
    </citation>
    <scope>NUCLEOTIDE SEQUENCE [LARGE SCALE GENOMIC DNA]</scope>
    <source>
        <strain evidence="5">WTNN_2</strain>
        <tissue evidence="5">Leaf</tissue>
    </source>
</reference>
<dbReference type="PANTHER" id="PTHR31580:SF22">
    <property type="entry name" value="FILAMENT-LIKE PLANT PROTEIN 7"/>
    <property type="match status" value="1"/>
</dbReference>
<keyword evidence="2 3" id="KW-0175">Coiled coil</keyword>
<comment type="similarity">
    <text evidence="1">Belongs to the FPP family.</text>
</comment>
<feature type="region of interest" description="Disordered" evidence="4">
    <location>
        <begin position="374"/>
        <end position="394"/>
    </location>
</feature>
<evidence type="ECO:0000256" key="4">
    <source>
        <dbReference type="SAM" id="MobiDB-lite"/>
    </source>
</evidence>
<proteinExistence type="inferred from homology"/>
<evidence type="ECO:0000256" key="1">
    <source>
        <dbReference type="ARBA" id="ARBA00005921"/>
    </source>
</evidence>
<feature type="compositionally biased region" description="Polar residues" evidence="4">
    <location>
        <begin position="379"/>
        <end position="391"/>
    </location>
</feature>
<evidence type="ECO:0000313" key="5">
    <source>
        <dbReference type="EMBL" id="KAL3833326.1"/>
    </source>
</evidence>
<keyword evidence="6" id="KW-1185">Reference proteome</keyword>
<protein>
    <recommendedName>
        <fullName evidence="7">Filament-like plant protein 7</fullName>
    </recommendedName>
</protein>
<dbReference type="EMBL" id="JBJXBP010000004">
    <property type="protein sequence ID" value="KAL3833326.1"/>
    <property type="molecule type" value="Genomic_DNA"/>
</dbReference>
<feature type="compositionally biased region" description="Basic and acidic residues" evidence="4">
    <location>
        <begin position="848"/>
        <end position="857"/>
    </location>
</feature>
<dbReference type="Proteomes" id="UP001634393">
    <property type="component" value="Unassembled WGS sequence"/>
</dbReference>
<feature type="compositionally biased region" description="Basic and acidic residues" evidence="4">
    <location>
        <begin position="475"/>
        <end position="486"/>
    </location>
</feature>
<feature type="region of interest" description="Disordered" evidence="4">
    <location>
        <begin position="837"/>
        <end position="857"/>
    </location>
</feature>
<dbReference type="InterPro" id="IPR008587">
    <property type="entry name" value="FPP_plant"/>
</dbReference>